<keyword evidence="7 12" id="KW-1133">Transmembrane helix</keyword>
<keyword evidence="3 12" id="KW-0813">Transport</keyword>
<evidence type="ECO:0000256" key="6">
    <source>
        <dbReference type="ARBA" id="ARBA00022842"/>
    </source>
</evidence>
<dbReference type="GO" id="GO:0015095">
    <property type="term" value="F:magnesium ion transmembrane transporter activity"/>
    <property type="evidence" value="ECO:0007669"/>
    <property type="project" value="UniProtKB-UniRule"/>
</dbReference>
<keyword evidence="6 12" id="KW-0460">Magnesium</keyword>
<evidence type="ECO:0000256" key="10">
    <source>
        <dbReference type="ARBA" id="ARBA00034269"/>
    </source>
</evidence>
<evidence type="ECO:0000256" key="1">
    <source>
        <dbReference type="ARBA" id="ARBA00004651"/>
    </source>
</evidence>
<keyword evidence="9 12" id="KW-0472">Membrane</keyword>
<dbReference type="GO" id="GO:0015087">
    <property type="term" value="F:cobalt ion transmembrane transporter activity"/>
    <property type="evidence" value="ECO:0007669"/>
    <property type="project" value="UniProtKB-UniRule"/>
</dbReference>
<dbReference type="InterPro" id="IPR002523">
    <property type="entry name" value="MgTranspt_CorA/ZnTranspt_ZntB"/>
</dbReference>
<comment type="caution">
    <text evidence="13">The sequence shown here is derived from an EMBL/GenBank/DDBJ whole genome shotgun (WGS) entry which is preliminary data.</text>
</comment>
<evidence type="ECO:0000256" key="3">
    <source>
        <dbReference type="ARBA" id="ARBA00022448"/>
    </source>
</evidence>
<evidence type="ECO:0000313" key="13">
    <source>
        <dbReference type="EMBL" id="MBW3466438.1"/>
    </source>
</evidence>
<keyword evidence="5 12" id="KW-0812">Transmembrane</keyword>
<evidence type="ECO:0000256" key="9">
    <source>
        <dbReference type="ARBA" id="ARBA00023136"/>
    </source>
</evidence>
<dbReference type="GO" id="GO:0000287">
    <property type="term" value="F:magnesium ion binding"/>
    <property type="evidence" value="ECO:0007669"/>
    <property type="project" value="TreeGrafter"/>
</dbReference>
<dbReference type="EMBL" id="RPHB01000001">
    <property type="protein sequence ID" value="MBW3466438.1"/>
    <property type="molecule type" value="Genomic_DNA"/>
</dbReference>
<dbReference type="RefSeq" id="WP_219286305.1">
    <property type="nucleotide sequence ID" value="NZ_RPHB01000001.1"/>
</dbReference>
<evidence type="ECO:0000256" key="4">
    <source>
        <dbReference type="ARBA" id="ARBA00022475"/>
    </source>
</evidence>
<evidence type="ECO:0000313" key="14">
    <source>
        <dbReference type="Proteomes" id="UP000727490"/>
    </source>
</evidence>
<dbReference type="Pfam" id="PF01544">
    <property type="entry name" value="CorA"/>
    <property type="match status" value="1"/>
</dbReference>
<comment type="catalytic activity">
    <reaction evidence="10">
        <text>Mg(2+)(in) = Mg(2+)(out)</text>
        <dbReference type="Rhea" id="RHEA:29827"/>
        <dbReference type="ChEBI" id="CHEBI:18420"/>
    </reaction>
</comment>
<dbReference type="CDD" id="cd12828">
    <property type="entry name" value="TmCorA-like_1"/>
    <property type="match status" value="1"/>
</dbReference>
<organism evidence="13 14">
    <name type="scientific">Arthrospiribacter ruber</name>
    <dbReference type="NCBI Taxonomy" id="2487934"/>
    <lineage>
        <taxon>Bacteria</taxon>
        <taxon>Pseudomonadati</taxon>
        <taxon>Bacteroidota</taxon>
        <taxon>Cytophagia</taxon>
        <taxon>Cytophagales</taxon>
        <taxon>Cyclobacteriaceae</taxon>
        <taxon>Arthrospiribacter</taxon>
    </lineage>
</organism>
<keyword evidence="14" id="KW-1185">Reference proteome</keyword>
<sequence>MEANDHIEPQLSLELYAYNENTLEKHHITSFLQLHPFIASPYKFWLNVIGIKNEPLLSGIAEIFEIHSLAIEDIRNNQQRPKLEEFDNLVLLISKMLYTKGNISEIQTEQVSMVIGKNFLITFQENEFDLFDGIRTRLENPLGKMRKLGPDYLAYTLFDAIIDEYYVLLEKLYDKTEQLEDLVMANHHKSLLSQIYRHRKSMQEIKKVVWPTREILSSWKKSESTFLKKKTQPFVNNIYEHSVEIIENLEMQRESITTLVEIYMTNISLRQNEVMKTLTIIATIFIPLTFIAGVYGMNFEYMPELEWKYAYLGIWIFFVLTTAGMVYYFKKKKWF</sequence>
<evidence type="ECO:0000256" key="5">
    <source>
        <dbReference type="ARBA" id="ARBA00022692"/>
    </source>
</evidence>
<comment type="function">
    <text evidence="11">Mediates influx of magnesium ions. Alternates between open and closed states. Activated by low cytoplasmic Mg(2+) levels. Inactive when cytoplasmic Mg(2+) levels are high.</text>
</comment>
<feature type="transmembrane region" description="Helical" evidence="12">
    <location>
        <begin position="309"/>
        <end position="329"/>
    </location>
</feature>
<comment type="similarity">
    <text evidence="2 12">Belongs to the CorA metal ion transporter (MIT) (TC 1.A.35) family.</text>
</comment>
<dbReference type="FunFam" id="1.20.58.340:FF:000004">
    <property type="entry name" value="Magnesium transport protein CorA"/>
    <property type="match status" value="1"/>
</dbReference>
<keyword evidence="8 12" id="KW-0406">Ion transport</keyword>
<evidence type="ECO:0000256" key="11">
    <source>
        <dbReference type="ARBA" id="ARBA00045497"/>
    </source>
</evidence>
<comment type="subcellular location">
    <subcellularLocation>
        <location evidence="1">Cell membrane</location>
        <topology evidence="1">Multi-pass membrane protein</topology>
    </subcellularLocation>
    <subcellularLocation>
        <location evidence="12">Membrane</location>
        <topology evidence="12">Multi-pass membrane protein</topology>
    </subcellularLocation>
</comment>
<dbReference type="AlphaFoldDB" id="A0A951IR86"/>
<dbReference type="NCBIfam" id="TIGR00383">
    <property type="entry name" value="corA"/>
    <property type="match status" value="1"/>
</dbReference>
<dbReference type="Proteomes" id="UP000727490">
    <property type="component" value="Unassembled WGS sequence"/>
</dbReference>
<reference evidence="13 14" key="1">
    <citation type="journal article" date="2020" name="Syst. Appl. Microbiol.">
        <title>Arthrospiribacter ruber gen. nov., sp. nov., a novel bacterium isolated from Arthrospira cultures.</title>
        <authorList>
            <person name="Waleron M."/>
            <person name="Misztak A."/>
            <person name="Waleron M.M."/>
            <person name="Furmaniak M."/>
            <person name="Mrozik A."/>
            <person name="Waleron K."/>
        </authorList>
    </citation>
    <scope>NUCLEOTIDE SEQUENCE [LARGE SCALE GENOMIC DNA]</scope>
    <source>
        <strain evidence="13 14">DPMB0001</strain>
    </source>
</reference>
<name>A0A951IR86_9BACT</name>
<evidence type="ECO:0000256" key="8">
    <source>
        <dbReference type="ARBA" id="ARBA00023065"/>
    </source>
</evidence>
<evidence type="ECO:0000256" key="7">
    <source>
        <dbReference type="ARBA" id="ARBA00022989"/>
    </source>
</evidence>
<dbReference type="GO" id="GO:0005886">
    <property type="term" value="C:plasma membrane"/>
    <property type="evidence" value="ECO:0007669"/>
    <property type="project" value="UniProtKB-SubCell"/>
</dbReference>
<gene>
    <name evidence="12 13" type="primary">corA</name>
    <name evidence="13" type="ORF">EGN73_01245</name>
</gene>
<feature type="transmembrane region" description="Helical" evidence="12">
    <location>
        <begin position="278"/>
        <end position="297"/>
    </location>
</feature>
<dbReference type="PANTHER" id="PTHR46494">
    <property type="entry name" value="CORA FAMILY METAL ION TRANSPORTER (EUROFUNG)"/>
    <property type="match status" value="1"/>
</dbReference>
<dbReference type="InterPro" id="IPR004488">
    <property type="entry name" value="Mg/Co-transport_prot_CorA"/>
</dbReference>
<accession>A0A951IR86</accession>
<dbReference type="PANTHER" id="PTHR46494:SF1">
    <property type="entry name" value="CORA FAMILY METAL ION TRANSPORTER (EUROFUNG)"/>
    <property type="match status" value="1"/>
</dbReference>
<proteinExistence type="inferred from homology"/>
<keyword evidence="4 12" id="KW-1003">Cell membrane</keyword>
<evidence type="ECO:0000256" key="2">
    <source>
        <dbReference type="ARBA" id="ARBA00009765"/>
    </source>
</evidence>
<dbReference type="GO" id="GO:0050897">
    <property type="term" value="F:cobalt ion binding"/>
    <property type="evidence" value="ECO:0007669"/>
    <property type="project" value="TreeGrafter"/>
</dbReference>
<protein>
    <recommendedName>
        <fullName evidence="12">Magnesium transport protein CorA</fullName>
    </recommendedName>
</protein>
<evidence type="ECO:0000256" key="12">
    <source>
        <dbReference type="RuleBase" id="RU362010"/>
    </source>
</evidence>